<comment type="caution">
    <text evidence="1">The sequence shown here is derived from an EMBL/GenBank/DDBJ whole genome shotgun (WGS) entry which is preliminary data.</text>
</comment>
<sequence>MANTSEGDRNAVLVLITEALRDAGRTAPPPEAEQGDWLRGNVKWSEPDEHGWVALIPVQFDVWVPKVLVAWQMALQSGDLLQPNWMNDPRFSLRRWPAIEVAVRRLYAAPEV</sequence>
<organism evidence="1 2">
    <name type="scientific">Sphingomonas glacialis</name>
    <dbReference type="NCBI Taxonomy" id="658225"/>
    <lineage>
        <taxon>Bacteria</taxon>
        <taxon>Pseudomonadati</taxon>
        <taxon>Pseudomonadota</taxon>
        <taxon>Alphaproteobacteria</taxon>
        <taxon>Sphingomonadales</taxon>
        <taxon>Sphingomonadaceae</taxon>
        <taxon>Sphingomonas</taxon>
    </lineage>
</organism>
<evidence type="ECO:0000313" key="1">
    <source>
        <dbReference type="EMBL" id="GHH26137.1"/>
    </source>
</evidence>
<keyword evidence="2" id="KW-1185">Reference proteome</keyword>
<gene>
    <name evidence="1" type="ORF">GCM10008023_40310</name>
</gene>
<dbReference type="RefSeq" id="WP_189677790.1">
    <property type="nucleotide sequence ID" value="NZ_BNAQ01000012.1"/>
</dbReference>
<dbReference type="EMBL" id="BNAQ01000012">
    <property type="protein sequence ID" value="GHH26137.1"/>
    <property type="molecule type" value="Genomic_DNA"/>
</dbReference>
<evidence type="ECO:0000313" key="2">
    <source>
        <dbReference type="Proteomes" id="UP000652430"/>
    </source>
</evidence>
<proteinExistence type="predicted"/>
<dbReference type="Proteomes" id="UP000652430">
    <property type="component" value="Unassembled WGS sequence"/>
</dbReference>
<reference evidence="2" key="1">
    <citation type="journal article" date="2019" name="Int. J. Syst. Evol. Microbiol.">
        <title>The Global Catalogue of Microorganisms (GCM) 10K type strain sequencing project: providing services to taxonomists for standard genome sequencing and annotation.</title>
        <authorList>
            <consortium name="The Broad Institute Genomics Platform"/>
            <consortium name="The Broad Institute Genome Sequencing Center for Infectious Disease"/>
            <person name="Wu L."/>
            <person name="Ma J."/>
        </authorList>
    </citation>
    <scope>NUCLEOTIDE SEQUENCE [LARGE SCALE GENOMIC DNA]</scope>
    <source>
        <strain evidence="2">CGMCC 1.8957</strain>
    </source>
</reference>
<protein>
    <submittedName>
        <fullName evidence="1">Uncharacterized protein</fullName>
    </submittedName>
</protein>
<name>A0ABQ3M0I1_9SPHN</name>
<accession>A0ABQ3M0I1</accession>